<sequence>MLIDWPETFTRGPAETGGKAWQLSRLHRYGFPVTEGRVLPAQAYRDWVAAGRPALRDHPAAWDWLWQLPAHWRQRSLAIRSSALAEDGPEHSFAGIHHTTLGAVGIEAILSGIEAVFRSVDSPQAVAYREHFQIDAASVAMAVVIMPLLTANSAGVCFTCNPQQGRRDQVLIQATLGLGEALVSGATEPDEALLTYDSNQQLQQDYYRIGRKQVQTHSSLHGPVETRSSEQAASMRALSEQQVQQLAACCIEAAYALDDTQTAWDIEWAWQANQLYLLQARPVTRLGEALPAALANQTGFWSNANTKDVIPHQLSPLDSSVMGIMVNRMLTVTGKLLQYPFHPGAVRTRLLNGRAYLHLSLLQWEFHDGFGFAPASTNQLAGGTQPEITVPPLSKQHKRLVLRRMLRITPSMMRLRRKANKLHADALEEARNWLPAGWAQWENQQLAQEIDRLYRHVWQQEELQRLQTGSGVTYTLLLGKLSQRMPRAEAQQLLSGLLADQPSSITMQQNLQLMDVARLARQHADVVSWLRSPERDQQPWDTTWAADHPFRMAFADFLKTYGHRAIYESDSTQPRWAENPAYLLDCLAGWLDVDFDTLAVHRKQRAEAARRALRSKLPWYRRLLLPGMLKQSALEFSQREQARSSLVSYILPQRRMLLEAGRRLQQAGELAAPEHIFWLVREEIPLALSGARAGRWAALVADRQLQRQHWEHNPAPDVVFYGTTQPVSTPAATEVAPSDVLKGLPVSNGRVQGKVRRLRHPSEGTRLATGEILLAPSTDPGWTPLFLKAAGLILETGGYLSHGAIVAREFGLPAVVNITHAMTLLQDGDEVELCGDTGEVRRLAPQA</sequence>
<dbReference type="Gene3D" id="3.30.1490.20">
    <property type="entry name" value="ATP-grasp fold, A domain"/>
    <property type="match status" value="1"/>
</dbReference>
<dbReference type="InterPro" id="IPR051549">
    <property type="entry name" value="PEP_Utilizing_Enz"/>
</dbReference>
<dbReference type="PANTHER" id="PTHR43615">
    <property type="entry name" value="PHOSPHOENOLPYRUVATE SYNTHASE-RELATED"/>
    <property type="match status" value="1"/>
</dbReference>
<dbReference type="GO" id="GO:0016301">
    <property type="term" value="F:kinase activity"/>
    <property type="evidence" value="ECO:0007669"/>
    <property type="project" value="InterPro"/>
</dbReference>
<proteinExistence type="predicted"/>
<reference evidence="3 4" key="1">
    <citation type="submission" date="2020-04" db="EMBL/GenBank/DDBJ databases">
        <title>Draft genome of Leeia sp. IMCC25680.</title>
        <authorList>
            <person name="Song J."/>
            <person name="Cho J.-C."/>
        </authorList>
    </citation>
    <scope>NUCLEOTIDE SEQUENCE [LARGE SCALE GENOMIC DNA]</scope>
    <source>
        <strain evidence="3 4">IMCC25680</strain>
    </source>
</reference>
<evidence type="ECO:0000259" key="1">
    <source>
        <dbReference type="Pfam" id="PF00391"/>
    </source>
</evidence>
<evidence type="ECO:0008006" key="5">
    <source>
        <dbReference type="Google" id="ProtNLM"/>
    </source>
</evidence>
<dbReference type="PANTHER" id="PTHR43615:SF1">
    <property type="entry name" value="PPDK_N DOMAIN-CONTAINING PROTEIN"/>
    <property type="match status" value="1"/>
</dbReference>
<evidence type="ECO:0000313" key="4">
    <source>
        <dbReference type="Proteomes" id="UP000587991"/>
    </source>
</evidence>
<gene>
    <name evidence="3" type="ORF">HF682_01655</name>
</gene>
<evidence type="ECO:0000313" key="3">
    <source>
        <dbReference type="EMBL" id="NLR73864.1"/>
    </source>
</evidence>
<dbReference type="Proteomes" id="UP000587991">
    <property type="component" value="Unassembled WGS sequence"/>
</dbReference>
<accession>A0A847S2A2</accession>
<name>A0A847S2A2_9NEIS</name>
<dbReference type="InterPro" id="IPR002192">
    <property type="entry name" value="PPDK_AMP/ATP-bd"/>
</dbReference>
<dbReference type="Gene3D" id="3.30.470.20">
    <property type="entry name" value="ATP-grasp fold, B domain"/>
    <property type="match status" value="1"/>
</dbReference>
<protein>
    <recommendedName>
        <fullName evidence="5">Phosphoenolpyruvate synthase</fullName>
    </recommendedName>
</protein>
<comment type="caution">
    <text evidence="3">The sequence shown here is derived from an EMBL/GenBank/DDBJ whole genome shotgun (WGS) entry which is preliminary data.</text>
</comment>
<dbReference type="Pfam" id="PF01326">
    <property type="entry name" value="PPDK_N"/>
    <property type="match status" value="1"/>
</dbReference>
<dbReference type="InterPro" id="IPR013815">
    <property type="entry name" value="ATP_grasp_subdomain_1"/>
</dbReference>
<dbReference type="InterPro" id="IPR008279">
    <property type="entry name" value="PEP-util_enz_mobile_dom"/>
</dbReference>
<dbReference type="EMBL" id="JABAIM010000001">
    <property type="protein sequence ID" value="NLR73864.1"/>
    <property type="molecule type" value="Genomic_DNA"/>
</dbReference>
<dbReference type="Pfam" id="PF00391">
    <property type="entry name" value="PEP-utilizers"/>
    <property type="match status" value="1"/>
</dbReference>
<dbReference type="InterPro" id="IPR036637">
    <property type="entry name" value="Phosphohistidine_dom_sf"/>
</dbReference>
<feature type="domain" description="Pyruvate phosphate dikinase AMP/ATP-binding" evidence="2">
    <location>
        <begin position="75"/>
        <end position="290"/>
    </location>
</feature>
<keyword evidence="4" id="KW-1185">Reference proteome</keyword>
<dbReference type="RefSeq" id="WP_168875519.1">
    <property type="nucleotide sequence ID" value="NZ_JABAIM010000001.1"/>
</dbReference>
<dbReference type="Gene3D" id="3.50.30.10">
    <property type="entry name" value="Phosphohistidine domain"/>
    <property type="match status" value="1"/>
</dbReference>
<evidence type="ECO:0000259" key="2">
    <source>
        <dbReference type="Pfam" id="PF01326"/>
    </source>
</evidence>
<organism evidence="3 4">
    <name type="scientific">Leeia aquatica</name>
    <dbReference type="NCBI Taxonomy" id="2725557"/>
    <lineage>
        <taxon>Bacteria</taxon>
        <taxon>Pseudomonadati</taxon>
        <taxon>Pseudomonadota</taxon>
        <taxon>Betaproteobacteria</taxon>
        <taxon>Neisseriales</taxon>
        <taxon>Leeiaceae</taxon>
        <taxon>Leeia</taxon>
    </lineage>
</organism>
<dbReference type="GO" id="GO:0005524">
    <property type="term" value="F:ATP binding"/>
    <property type="evidence" value="ECO:0007669"/>
    <property type="project" value="InterPro"/>
</dbReference>
<dbReference type="AlphaFoldDB" id="A0A847S2A2"/>
<feature type="domain" description="PEP-utilising enzyme mobile" evidence="1">
    <location>
        <begin position="769"/>
        <end position="838"/>
    </location>
</feature>
<dbReference type="SUPFAM" id="SSF56059">
    <property type="entry name" value="Glutathione synthetase ATP-binding domain-like"/>
    <property type="match status" value="1"/>
</dbReference>
<dbReference type="SUPFAM" id="SSF52009">
    <property type="entry name" value="Phosphohistidine domain"/>
    <property type="match status" value="1"/>
</dbReference>